<reference evidence="2 3" key="1">
    <citation type="journal article" date="2020" name="J Geophys Res Biogeosci">
        <title>Magnetotaxis as an Adaptation to Enable Bacterial Shuttling of Microbial Sulfur and Sulfur Cycling Across Aquatic Oxic#Anoxic Interfaces.</title>
        <authorList>
            <person name="Li J."/>
            <person name="Liu P."/>
            <person name="Wang J."/>
            <person name="Roberts A.P."/>
            <person name="Pan Y."/>
        </authorList>
    </citation>
    <scope>NUCLEOTIDE SEQUENCE [LARGE SCALE GENOMIC DNA]</scope>
    <source>
        <strain evidence="2 3">MYR-1_YQ</strain>
    </source>
</reference>
<organism evidence="2 3">
    <name type="scientific">Candidatus Magnetobacterium casense</name>
    <dbReference type="NCBI Taxonomy" id="1455061"/>
    <lineage>
        <taxon>Bacteria</taxon>
        <taxon>Pseudomonadati</taxon>
        <taxon>Nitrospirota</taxon>
        <taxon>Thermodesulfovibrionia</taxon>
        <taxon>Thermodesulfovibrionales</taxon>
        <taxon>Candidatus Magnetobacteriaceae</taxon>
        <taxon>Candidatus Magnetobacterium</taxon>
    </lineage>
</organism>
<dbReference type="EMBL" id="JABXWD010000014">
    <property type="protein sequence ID" value="MBV6340264.1"/>
    <property type="molecule type" value="Genomic_DNA"/>
</dbReference>
<dbReference type="Proteomes" id="UP001196980">
    <property type="component" value="Unassembled WGS sequence"/>
</dbReference>
<protein>
    <submittedName>
        <fullName evidence="2">FkbM family methyltransferase</fullName>
    </submittedName>
</protein>
<feature type="domain" description="Methyltransferase FkbM" evidence="1">
    <location>
        <begin position="55"/>
        <end position="203"/>
    </location>
</feature>
<dbReference type="GO" id="GO:0032259">
    <property type="term" value="P:methylation"/>
    <property type="evidence" value="ECO:0007669"/>
    <property type="project" value="UniProtKB-KW"/>
</dbReference>
<evidence type="ECO:0000313" key="3">
    <source>
        <dbReference type="Proteomes" id="UP001196980"/>
    </source>
</evidence>
<dbReference type="NCBIfam" id="TIGR01444">
    <property type="entry name" value="fkbM_fam"/>
    <property type="match status" value="1"/>
</dbReference>
<dbReference type="PANTHER" id="PTHR34203:SF15">
    <property type="entry name" value="SLL1173 PROTEIN"/>
    <property type="match status" value="1"/>
</dbReference>
<dbReference type="Pfam" id="PF05050">
    <property type="entry name" value="Methyltransf_21"/>
    <property type="match status" value="1"/>
</dbReference>
<keyword evidence="2" id="KW-0808">Transferase</keyword>
<dbReference type="InterPro" id="IPR029063">
    <property type="entry name" value="SAM-dependent_MTases_sf"/>
</dbReference>
<dbReference type="Gene3D" id="3.40.50.150">
    <property type="entry name" value="Vaccinia Virus protein VP39"/>
    <property type="match status" value="1"/>
</dbReference>
<evidence type="ECO:0000259" key="1">
    <source>
        <dbReference type="Pfam" id="PF05050"/>
    </source>
</evidence>
<gene>
    <name evidence="2" type="ORF">HWQ67_01570</name>
</gene>
<sequence length="255" mass="28878">MESVQKIETNASEDELNQAVFLLHHDDGMLRMERDNRNMKAIMDSILRNDSNCIDVGAHAGEVLDWIVQRAPAGEHYAFEPLPRFIPQLKNRFPRVKIHQCALSNSVGTSKFCHFVNIPGWSGLKPQPCPIDPVSEQIDVEVNMLDNIIPQALPIRLIKIDVEGGEYGVIDGAKKTIRQWQPYIIFEHAKVHAFGYGTTPQMLYDLITDECGLAVFSLDGSGPHSKDTFVAKYEEAFTTRYRKHTETNFLARPIE</sequence>
<evidence type="ECO:0000313" key="2">
    <source>
        <dbReference type="EMBL" id="MBV6340264.1"/>
    </source>
</evidence>
<dbReference type="InterPro" id="IPR052514">
    <property type="entry name" value="SAM-dependent_MTase"/>
</dbReference>
<dbReference type="InterPro" id="IPR006342">
    <property type="entry name" value="FkbM_mtfrase"/>
</dbReference>
<keyword evidence="2" id="KW-0489">Methyltransferase</keyword>
<dbReference type="RefSeq" id="WP_218250883.1">
    <property type="nucleotide sequence ID" value="NZ_JABXWD010000014.1"/>
</dbReference>
<dbReference type="PANTHER" id="PTHR34203">
    <property type="entry name" value="METHYLTRANSFERASE, FKBM FAMILY PROTEIN"/>
    <property type="match status" value="1"/>
</dbReference>
<dbReference type="GO" id="GO:0008168">
    <property type="term" value="F:methyltransferase activity"/>
    <property type="evidence" value="ECO:0007669"/>
    <property type="project" value="UniProtKB-KW"/>
</dbReference>
<keyword evidence="3" id="KW-1185">Reference proteome</keyword>
<accession>A0ABS6RUE9</accession>
<name>A0ABS6RUE9_9BACT</name>
<proteinExistence type="predicted"/>
<dbReference type="SUPFAM" id="SSF53335">
    <property type="entry name" value="S-adenosyl-L-methionine-dependent methyltransferases"/>
    <property type="match status" value="1"/>
</dbReference>
<comment type="caution">
    <text evidence="2">The sequence shown here is derived from an EMBL/GenBank/DDBJ whole genome shotgun (WGS) entry which is preliminary data.</text>
</comment>